<evidence type="ECO:0000256" key="2">
    <source>
        <dbReference type="ARBA" id="ARBA00009726"/>
    </source>
</evidence>
<evidence type="ECO:0000256" key="4">
    <source>
        <dbReference type="ARBA" id="ARBA00022840"/>
    </source>
</evidence>
<comment type="caution">
    <text evidence="7">The sequence shown here is derived from an EMBL/GenBank/DDBJ whole genome shotgun (WGS) entry which is preliminary data.</text>
</comment>
<dbReference type="PROSITE" id="PS50893">
    <property type="entry name" value="ABC_TRANSPORTER_2"/>
    <property type="match status" value="1"/>
</dbReference>
<dbReference type="AlphaFoldDB" id="A0A9W7Y7N3"/>
<feature type="region of interest" description="Disordered" evidence="5">
    <location>
        <begin position="84"/>
        <end position="104"/>
    </location>
</feature>
<dbReference type="PROSITE" id="PS00211">
    <property type="entry name" value="ABC_TRANSPORTER_1"/>
    <property type="match status" value="1"/>
</dbReference>
<reference evidence="7" key="1">
    <citation type="submission" date="2022-07" db="EMBL/GenBank/DDBJ databases">
        <title>Phylogenomic reconstructions and comparative analyses of Kickxellomycotina fungi.</title>
        <authorList>
            <person name="Reynolds N.K."/>
            <person name="Stajich J.E."/>
            <person name="Barry K."/>
            <person name="Grigoriev I.V."/>
            <person name="Crous P."/>
            <person name="Smith M.E."/>
        </authorList>
    </citation>
    <scope>NUCLEOTIDE SEQUENCE</scope>
    <source>
        <strain evidence="7">BCRC 34381</strain>
    </source>
</reference>
<dbReference type="Gene3D" id="3.40.50.300">
    <property type="entry name" value="P-loop containing nucleotide triphosphate hydrolases"/>
    <property type="match status" value="1"/>
</dbReference>
<comment type="subcellular location">
    <subcellularLocation>
        <location evidence="1">Membrane</location>
        <topology evidence="1">Multi-pass membrane protein</topology>
    </subcellularLocation>
</comment>
<accession>A0A9W7Y7N3</accession>
<dbReference type="InterPro" id="IPR003439">
    <property type="entry name" value="ABC_transporter-like_ATP-bd"/>
</dbReference>
<dbReference type="InterPro" id="IPR027417">
    <property type="entry name" value="P-loop_NTPase"/>
</dbReference>
<evidence type="ECO:0000256" key="5">
    <source>
        <dbReference type="SAM" id="MobiDB-lite"/>
    </source>
</evidence>
<evidence type="ECO:0000313" key="7">
    <source>
        <dbReference type="EMBL" id="KAJ1726265.1"/>
    </source>
</evidence>
<dbReference type="Proteomes" id="UP001143981">
    <property type="component" value="Unassembled WGS sequence"/>
</dbReference>
<organism evidence="7 8">
    <name type="scientific">Coemansia biformis</name>
    <dbReference type="NCBI Taxonomy" id="1286918"/>
    <lineage>
        <taxon>Eukaryota</taxon>
        <taxon>Fungi</taxon>
        <taxon>Fungi incertae sedis</taxon>
        <taxon>Zoopagomycota</taxon>
        <taxon>Kickxellomycotina</taxon>
        <taxon>Kickxellomycetes</taxon>
        <taxon>Kickxellales</taxon>
        <taxon>Kickxellaceae</taxon>
        <taxon>Coemansia</taxon>
    </lineage>
</organism>
<keyword evidence="3" id="KW-0547">Nucleotide-binding</keyword>
<dbReference type="PANTHER" id="PTHR24223:SF456">
    <property type="entry name" value="MULTIDRUG RESISTANCE-ASSOCIATED PROTEIN LETHAL(2)03659"/>
    <property type="match status" value="1"/>
</dbReference>
<dbReference type="InterPro" id="IPR050173">
    <property type="entry name" value="ABC_transporter_C-like"/>
</dbReference>
<dbReference type="GO" id="GO:0016020">
    <property type="term" value="C:membrane"/>
    <property type="evidence" value="ECO:0007669"/>
    <property type="project" value="UniProtKB-SubCell"/>
</dbReference>
<dbReference type="PANTHER" id="PTHR24223">
    <property type="entry name" value="ATP-BINDING CASSETTE SUB-FAMILY C"/>
    <property type="match status" value="1"/>
</dbReference>
<comment type="similarity">
    <text evidence="2">Belongs to the ABC transporter superfamily. ABCC family. Conjugate transporter (TC 3.A.1.208) subfamily.</text>
</comment>
<feature type="domain" description="ABC transporter" evidence="6">
    <location>
        <begin position="47"/>
        <end position="258"/>
    </location>
</feature>
<name>A0A9W7Y7N3_9FUNG</name>
<feature type="non-terminal residue" evidence="7">
    <location>
        <position position="1"/>
    </location>
</feature>
<evidence type="ECO:0000259" key="6">
    <source>
        <dbReference type="PROSITE" id="PS50893"/>
    </source>
</evidence>
<dbReference type="GO" id="GO:0005524">
    <property type="term" value="F:ATP binding"/>
    <property type="evidence" value="ECO:0007669"/>
    <property type="project" value="UniProtKB-KW"/>
</dbReference>
<evidence type="ECO:0000313" key="8">
    <source>
        <dbReference type="Proteomes" id="UP001143981"/>
    </source>
</evidence>
<dbReference type="EMBL" id="JANBOI010001661">
    <property type="protein sequence ID" value="KAJ1726265.1"/>
    <property type="molecule type" value="Genomic_DNA"/>
</dbReference>
<dbReference type="GO" id="GO:0016887">
    <property type="term" value="F:ATP hydrolysis activity"/>
    <property type="evidence" value="ECO:0007669"/>
    <property type="project" value="InterPro"/>
</dbReference>
<dbReference type="SUPFAM" id="SSF52540">
    <property type="entry name" value="P-loop containing nucleoside triphosphate hydrolases"/>
    <property type="match status" value="1"/>
</dbReference>
<keyword evidence="8" id="KW-1185">Reference proteome</keyword>
<sequence>SSLIKALFRLHPRNTSGSIVIDGIDIASIGLADLRPRLGIIPQESTLIPGSLRENLDPLAEFTIEDMWAALIRCNIARLAAPPRDGKTIDENDMDSDADDDDGLYSEKSVRARKKKWAQAGMLKRLFLYMIDEMPDSQNHGPSPEDLCALDQDMSDRSASLSSGQQQLFSLCRLIMRRRRIVVLDEATADLDLATDRDMHSLIDGEFSDCTVLTIAHRLETVMSSDRIIVMDKGEIVEVGPPQELKERGGLFARLVQDDDFGQ</sequence>
<keyword evidence="4" id="KW-0067">ATP-binding</keyword>
<dbReference type="InterPro" id="IPR017871">
    <property type="entry name" value="ABC_transporter-like_CS"/>
</dbReference>
<evidence type="ECO:0000256" key="3">
    <source>
        <dbReference type="ARBA" id="ARBA00022741"/>
    </source>
</evidence>
<proteinExistence type="inferred from homology"/>
<evidence type="ECO:0000256" key="1">
    <source>
        <dbReference type="ARBA" id="ARBA00004141"/>
    </source>
</evidence>
<dbReference type="GO" id="GO:0042626">
    <property type="term" value="F:ATPase-coupled transmembrane transporter activity"/>
    <property type="evidence" value="ECO:0007669"/>
    <property type="project" value="TreeGrafter"/>
</dbReference>
<gene>
    <name evidence="7" type="ORF">LPJ61_005305</name>
</gene>
<feature type="compositionally biased region" description="Acidic residues" evidence="5">
    <location>
        <begin position="91"/>
        <end position="104"/>
    </location>
</feature>
<dbReference type="OrthoDB" id="6500128at2759"/>
<dbReference type="Pfam" id="PF00005">
    <property type="entry name" value="ABC_tran"/>
    <property type="match status" value="1"/>
</dbReference>
<protein>
    <recommendedName>
        <fullName evidence="6">ABC transporter domain-containing protein</fullName>
    </recommendedName>
</protein>